<keyword evidence="2" id="KW-0238">DNA-binding</keyword>
<name>A0ABV8KVY0_9ACTN</name>
<reference evidence="6" key="1">
    <citation type="journal article" date="2019" name="Int. J. Syst. Evol. Microbiol.">
        <title>The Global Catalogue of Microorganisms (GCM) 10K type strain sequencing project: providing services to taxonomists for standard genome sequencing and annotation.</title>
        <authorList>
            <consortium name="The Broad Institute Genomics Platform"/>
            <consortium name="The Broad Institute Genome Sequencing Center for Infectious Disease"/>
            <person name="Wu L."/>
            <person name="Ma J."/>
        </authorList>
    </citation>
    <scope>NUCLEOTIDE SEQUENCE [LARGE SCALE GENOMIC DNA]</scope>
    <source>
        <strain evidence="6">2902at01</strain>
    </source>
</reference>
<gene>
    <name evidence="5" type="ORF">ACFOX0_30685</name>
</gene>
<comment type="caution">
    <text evidence="5">The sequence shown here is derived from an EMBL/GenBank/DDBJ whole genome shotgun (WGS) entry which is preliminary data.</text>
</comment>
<evidence type="ECO:0000259" key="4">
    <source>
        <dbReference type="PROSITE" id="PS50995"/>
    </source>
</evidence>
<dbReference type="Gene3D" id="1.10.10.10">
    <property type="entry name" value="Winged helix-like DNA-binding domain superfamily/Winged helix DNA-binding domain"/>
    <property type="match status" value="1"/>
</dbReference>
<keyword evidence="1" id="KW-0805">Transcription regulation</keyword>
<evidence type="ECO:0000313" key="5">
    <source>
        <dbReference type="EMBL" id="MFC4110273.1"/>
    </source>
</evidence>
<feature type="domain" description="HTH marR-type" evidence="4">
    <location>
        <begin position="9"/>
        <end position="138"/>
    </location>
</feature>
<dbReference type="SUPFAM" id="SSF46785">
    <property type="entry name" value="Winged helix' DNA-binding domain"/>
    <property type="match status" value="1"/>
</dbReference>
<dbReference type="RefSeq" id="WP_377552533.1">
    <property type="nucleotide sequence ID" value="NZ_JBHSBN010000037.1"/>
</dbReference>
<evidence type="ECO:0000256" key="3">
    <source>
        <dbReference type="ARBA" id="ARBA00023163"/>
    </source>
</evidence>
<dbReference type="PANTHER" id="PTHR33164">
    <property type="entry name" value="TRANSCRIPTIONAL REGULATOR, MARR FAMILY"/>
    <property type="match status" value="1"/>
</dbReference>
<proteinExistence type="predicted"/>
<dbReference type="InterPro" id="IPR036390">
    <property type="entry name" value="WH_DNA-bd_sf"/>
</dbReference>
<keyword evidence="3" id="KW-0804">Transcription</keyword>
<keyword evidence="6" id="KW-1185">Reference proteome</keyword>
<organism evidence="5 6">
    <name type="scientific">Micromonospora zhanjiangensis</name>
    <dbReference type="NCBI Taxonomy" id="1522057"/>
    <lineage>
        <taxon>Bacteria</taxon>
        <taxon>Bacillati</taxon>
        <taxon>Actinomycetota</taxon>
        <taxon>Actinomycetes</taxon>
        <taxon>Micromonosporales</taxon>
        <taxon>Micromonosporaceae</taxon>
        <taxon>Micromonospora</taxon>
    </lineage>
</organism>
<dbReference type="InterPro" id="IPR039422">
    <property type="entry name" value="MarR/SlyA-like"/>
</dbReference>
<sequence length="148" mass="16475">MTASSARRPRDLILLLTRAERLLGRRLAAILDAAGCTPEAWRVVTLLADGAGHHMTEIAERAFLPPATLTKLVDHLVEENLVYRRVDEVDRRRVRAHLTPRGHRLHQRVGQQVDAILATLPADGERELLEELLTRLVDSLDDAAVTAS</sequence>
<protein>
    <submittedName>
        <fullName evidence="5">MarR family winged helix-turn-helix transcriptional regulator</fullName>
    </submittedName>
</protein>
<dbReference type="InterPro" id="IPR000835">
    <property type="entry name" value="HTH_MarR-typ"/>
</dbReference>
<dbReference type="Pfam" id="PF12802">
    <property type="entry name" value="MarR_2"/>
    <property type="match status" value="1"/>
</dbReference>
<accession>A0ABV8KVY0</accession>
<evidence type="ECO:0000313" key="6">
    <source>
        <dbReference type="Proteomes" id="UP001595868"/>
    </source>
</evidence>
<dbReference type="SMART" id="SM00347">
    <property type="entry name" value="HTH_MARR"/>
    <property type="match status" value="1"/>
</dbReference>
<dbReference type="PANTHER" id="PTHR33164:SF64">
    <property type="entry name" value="TRANSCRIPTIONAL REGULATOR SLYA"/>
    <property type="match status" value="1"/>
</dbReference>
<evidence type="ECO:0000256" key="2">
    <source>
        <dbReference type="ARBA" id="ARBA00023125"/>
    </source>
</evidence>
<dbReference type="Proteomes" id="UP001595868">
    <property type="component" value="Unassembled WGS sequence"/>
</dbReference>
<evidence type="ECO:0000256" key="1">
    <source>
        <dbReference type="ARBA" id="ARBA00023015"/>
    </source>
</evidence>
<dbReference type="EMBL" id="JBHSBN010000037">
    <property type="protein sequence ID" value="MFC4110273.1"/>
    <property type="molecule type" value="Genomic_DNA"/>
</dbReference>
<dbReference type="InterPro" id="IPR036388">
    <property type="entry name" value="WH-like_DNA-bd_sf"/>
</dbReference>
<dbReference type="PROSITE" id="PS50995">
    <property type="entry name" value="HTH_MARR_2"/>
    <property type="match status" value="1"/>
</dbReference>